<evidence type="ECO:0000313" key="11">
    <source>
        <dbReference type="EMBL" id="KAF9684869.1"/>
    </source>
</evidence>
<dbReference type="EMBL" id="JADGMS010000004">
    <property type="protein sequence ID" value="KAF9684869.1"/>
    <property type="molecule type" value="Genomic_DNA"/>
</dbReference>
<dbReference type="PANTHER" id="PTHR11477:SF0">
    <property type="entry name" value="IP08861P-RELATED"/>
    <property type="match status" value="1"/>
</dbReference>
<evidence type="ECO:0000256" key="2">
    <source>
        <dbReference type="ARBA" id="ARBA00022723"/>
    </source>
</evidence>
<dbReference type="PANTHER" id="PTHR11477">
    <property type="entry name" value="TRANSCRIPTION FACTOR S-II ZINC FINGER DOMAIN-CONTAINING PROTEIN"/>
    <property type="match status" value="1"/>
</dbReference>
<reference evidence="11 12" key="1">
    <citation type="submission" date="2020-10" db="EMBL/GenBank/DDBJ databases">
        <title>Plant Genome Project.</title>
        <authorList>
            <person name="Zhang R.-G."/>
        </authorList>
    </citation>
    <scope>NUCLEOTIDE SEQUENCE [LARGE SCALE GENOMIC DNA]</scope>
    <source>
        <strain evidence="11">FAFU-HL-1</strain>
        <tissue evidence="11">Leaf</tissue>
    </source>
</reference>
<sequence length="428" mass="47721">MERELVELFGKAKKAADASLNDDSSSSGPEVSRCVDSLKQLRKFEVTSEILVSTQPRVQLLQQDRNGVVFDGFCVALPSDAKDFCKACVVPCVNIESCCNVIFCLPNCVVPVILLWKSSEMDSMETLSEMFGTVGKKLRPLAKHPKEKIRAAASDLLETWKKIVIDETMRKKNGDIDSNGSVTAEVSKSATVKAEKLKKASMVKVSTSETVKVENMDQDKTVKVAKTCTAEIQTSSVKKPSQAPTGPPKLKTLVKCNDALRDKIRELLAEAFSKVASEADEDIRDEVEACDPIRVAVSVESAMFEKLGRSNGAQKLKYRSIMFNIKDPNNPDLRRKVLLGQVQPQRLVTMPPEEMASEQRKRENNQIKEKALFDCERSGKAEATTDQFKCGRCGQRKCTYYQMQTRSADEPMTTYVTCVNCNNHWKFC</sequence>
<dbReference type="GO" id="GO:0006368">
    <property type="term" value="P:transcription elongation by RNA polymerase II"/>
    <property type="evidence" value="ECO:0007669"/>
    <property type="project" value="InterPro"/>
</dbReference>
<feature type="domain" description="TFIIS central" evidence="10">
    <location>
        <begin position="260"/>
        <end position="383"/>
    </location>
</feature>
<dbReference type="InterPro" id="IPR001222">
    <property type="entry name" value="Znf_TFIIS"/>
</dbReference>
<keyword evidence="4" id="KW-0862">Zinc</keyword>
<dbReference type="SMART" id="SM00440">
    <property type="entry name" value="ZnF_C2C2"/>
    <property type="match status" value="1"/>
</dbReference>
<dbReference type="InterPro" id="IPR017923">
    <property type="entry name" value="TFIIS_N"/>
</dbReference>
<evidence type="ECO:0000313" key="12">
    <source>
        <dbReference type="Proteomes" id="UP000657918"/>
    </source>
</evidence>
<proteinExistence type="predicted"/>
<evidence type="ECO:0008006" key="13">
    <source>
        <dbReference type="Google" id="ProtNLM"/>
    </source>
</evidence>
<dbReference type="Pfam" id="PF07500">
    <property type="entry name" value="TFIIS_M"/>
    <property type="match status" value="1"/>
</dbReference>
<keyword evidence="5 7" id="KW-0539">Nucleus</keyword>
<evidence type="ECO:0000256" key="4">
    <source>
        <dbReference type="ARBA" id="ARBA00022833"/>
    </source>
</evidence>
<accession>A0A835KGF2</accession>
<gene>
    <name evidence="11" type="ORF">SADUNF_Sadunf04G0163300</name>
</gene>
<evidence type="ECO:0000256" key="7">
    <source>
        <dbReference type="PROSITE-ProRule" id="PRU00649"/>
    </source>
</evidence>
<dbReference type="SUPFAM" id="SSF47676">
    <property type="entry name" value="Conserved domain common to transcription factors TFIIS, elongin A, CRSP70"/>
    <property type="match status" value="1"/>
</dbReference>
<dbReference type="PIRSF" id="PIRSF006704">
    <property type="entry name" value="TF_IIS"/>
    <property type="match status" value="1"/>
</dbReference>
<dbReference type="PROSITE" id="PS00466">
    <property type="entry name" value="ZF_TFIIS_1"/>
    <property type="match status" value="1"/>
</dbReference>
<dbReference type="SMART" id="SM00510">
    <property type="entry name" value="TFS2M"/>
    <property type="match status" value="1"/>
</dbReference>
<dbReference type="InterPro" id="IPR035100">
    <property type="entry name" value="TF_IIS-typ"/>
</dbReference>
<feature type="domain" description="TFIIS-type" evidence="8">
    <location>
        <begin position="386"/>
        <end position="426"/>
    </location>
</feature>
<dbReference type="CDD" id="cd13749">
    <property type="entry name" value="Zn-ribbon_TFIIS"/>
    <property type="match status" value="1"/>
</dbReference>
<dbReference type="InterPro" id="IPR035441">
    <property type="entry name" value="TFIIS/LEDGF_dom_sf"/>
</dbReference>
<evidence type="ECO:0000256" key="5">
    <source>
        <dbReference type="ARBA" id="ARBA00023242"/>
    </source>
</evidence>
<comment type="subcellular location">
    <subcellularLocation>
        <location evidence="1 7">Nucleus</location>
    </subcellularLocation>
</comment>
<dbReference type="OrthoDB" id="44867at2759"/>
<dbReference type="PROSITE" id="PS51319">
    <property type="entry name" value="TFIIS_N"/>
    <property type="match status" value="1"/>
</dbReference>
<dbReference type="Gene3D" id="1.10.472.30">
    <property type="entry name" value="Transcription elongation factor S-II, central domain"/>
    <property type="match status" value="1"/>
</dbReference>
<organism evidence="11 12">
    <name type="scientific">Salix dunnii</name>
    <dbReference type="NCBI Taxonomy" id="1413687"/>
    <lineage>
        <taxon>Eukaryota</taxon>
        <taxon>Viridiplantae</taxon>
        <taxon>Streptophyta</taxon>
        <taxon>Embryophyta</taxon>
        <taxon>Tracheophyta</taxon>
        <taxon>Spermatophyta</taxon>
        <taxon>Magnoliopsida</taxon>
        <taxon>eudicotyledons</taxon>
        <taxon>Gunneridae</taxon>
        <taxon>Pentapetalae</taxon>
        <taxon>rosids</taxon>
        <taxon>fabids</taxon>
        <taxon>Malpighiales</taxon>
        <taxon>Salicaceae</taxon>
        <taxon>Saliceae</taxon>
        <taxon>Salix</taxon>
    </lineage>
</organism>
<dbReference type="Proteomes" id="UP000657918">
    <property type="component" value="Chromosome 4"/>
</dbReference>
<evidence type="ECO:0000259" key="8">
    <source>
        <dbReference type="PROSITE" id="PS51133"/>
    </source>
</evidence>
<dbReference type="AlphaFoldDB" id="A0A835KGF2"/>
<dbReference type="Gene3D" id="2.20.25.10">
    <property type="match status" value="1"/>
</dbReference>
<protein>
    <recommendedName>
        <fullName evidence="13">Transcription elongation factor TFIIS</fullName>
    </recommendedName>
</protein>
<evidence type="ECO:0000256" key="6">
    <source>
        <dbReference type="PROSITE-ProRule" id="PRU00472"/>
    </source>
</evidence>
<dbReference type="NCBIfam" id="TIGR01385">
    <property type="entry name" value="TFSII"/>
    <property type="match status" value="1"/>
</dbReference>
<feature type="domain" description="TFIIS N-terminal" evidence="9">
    <location>
        <begin position="14"/>
        <end position="167"/>
    </location>
</feature>
<dbReference type="GO" id="GO:0005634">
    <property type="term" value="C:nucleus"/>
    <property type="evidence" value="ECO:0007669"/>
    <property type="project" value="UniProtKB-SubCell"/>
</dbReference>
<dbReference type="InterPro" id="IPR006289">
    <property type="entry name" value="TFSII"/>
</dbReference>
<dbReference type="FunFam" id="2.20.25.10:FF:000001">
    <property type="entry name" value="Probable Transcription elongation factor S-II"/>
    <property type="match status" value="1"/>
</dbReference>
<keyword evidence="2" id="KW-0479">Metal-binding</keyword>
<dbReference type="InterPro" id="IPR003618">
    <property type="entry name" value="TFIIS_cen_dom"/>
</dbReference>
<dbReference type="GO" id="GO:0008270">
    <property type="term" value="F:zinc ion binding"/>
    <property type="evidence" value="ECO:0007669"/>
    <property type="project" value="UniProtKB-KW"/>
</dbReference>
<comment type="caution">
    <text evidence="11">The sequence shown here is derived from an EMBL/GenBank/DDBJ whole genome shotgun (WGS) entry which is preliminary data.</text>
</comment>
<evidence type="ECO:0000259" key="9">
    <source>
        <dbReference type="PROSITE" id="PS51319"/>
    </source>
</evidence>
<evidence type="ECO:0000256" key="3">
    <source>
        <dbReference type="ARBA" id="ARBA00022771"/>
    </source>
</evidence>
<dbReference type="SUPFAM" id="SSF57783">
    <property type="entry name" value="Zinc beta-ribbon"/>
    <property type="match status" value="1"/>
</dbReference>
<dbReference type="GO" id="GO:0003676">
    <property type="term" value="F:nucleic acid binding"/>
    <property type="evidence" value="ECO:0007669"/>
    <property type="project" value="InterPro"/>
</dbReference>
<dbReference type="SUPFAM" id="SSF46942">
    <property type="entry name" value="Elongation factor TFIIS domain 2"/>
    <property type="match status" value="1"/>
</dbReference>
<keyword evidence="3 6" id="KW-0863">Zinc-finger</keyword>
<dbReference type="PROSITE" id="PS51321">
    <property type="entry name" value="TFIIS_CENTRAL"/>
    <property type="match status" value="1"/>
</dbReference>
<evidence type="ECO:0000256" key="1">
    <source>
        <dbReference type="ARBA" id="ARBA00004123"/>
    </source>
</evidence>
<name>A0A835KGF2_9ROSI</name>
<dbReference type="Gene3D" id="1.20.930.10">
    <property type="entry name" value="Conserved domain common to transcription factors TFIIS, elongin A, CRSP70"/>
    <property type="match status" value="1"/>
</dbReference>
<evidence type="ECO:0000259" key="10">
    <source>
        <dbReference type="PROSITE" id="PS51321"/>
    </source>
</evidence>
<dbReference type="InterPro" id="IPR036575">
    <property type="entry name" value="TFIIS_cen_dom_sf"/>
</dbReference>
<dbReference type="PROSITE" id="PS51133">
    <property type="entry name" value="ZF_TFIIS_2"/>
    <property type="match status" value="1"/>
</dbReference>
<keyword evidence="12" id="KW-1185">Reference proteome</keyword>
<dbReference type="Pfam" id="PF01096">
    <property type="entry name" value="Zn_ribbon_TFIIS"/>
    <property type="match status" value="1"/>
</dbReference>